<dbReference type="AlphaFoldDB" id="A0A5K1IVE9"/>
<accession>A0A5K1IVE9</accession>
<proteinExistence type="predicted"/>
<sequence length="254" mass="28443">MHLKQRGVSFELCAEAEAARILAGQDHYFRLAAYRVLFPKRVGGPRDGQYAGLDFGHLVDLAALNHGDRNRREGELRRLQNDAYLGPLVSRYPIGEMPAWVFLELSSFGAFADFYLFCASRWGDSGMRDEHYMLRRANSLRNAAAHSSAIVNGLGSPLDAPQLRYPAALAAALGEIGMSKRLRRSKMRNPRILQMAVLAYAYSRFVPREKAEGTPERLLALADRSKLHGDWYAGNTVITSSHDFIARVFEAWLG</sequence>
<protein>
    <recommendedName>
        <fullName evidence="3">Abi-like protein</fullName>
    </recommendedName>
</protein>
<gene>
    <name evidence="1" type="ORF">KCJAJFAP_02130</name>
</gene>
<organism evidence="1 2">
    <name type="scientific">Collinsella aerofaciens</name>
    <dbReference type="NCBI Taxonomy" id="74426"/>
    <lineage>
        <taxon>Bacteria</taxon>
        <taxon>Bacillati</taxon>
        <taxon>Actinomycetota</taxon>
        <taxon>Coriobacteriia</taxon>
        <taxon>Coriobacteriales</taxon>
        <taxon>Coriobacteriaceae</taxon>
        <taxon>Collinsella</taxon>
    </lineage>
</organism>
<dbReference type="Proteomes" id="UP000361836">
    <property type="component" value="Unassembled WGS sequence"/>
</dbReference>
<dbReference type="EMBL" id="CABWIE010000013">
    <property type="protein sequence ID" value="VWL93065.1"/>
    <property type="molecule type" value="Genomic_DNA"/>
</dbReference>
<keyword evidence="2" id="KW-1185">Reference proteome</keyword>
<evidence type="ECO:0000313" key="2">
    <source>
        <dbReference type="Proteomes" id="UP000361836"/>
    </source>
</evidence>
<name>A0A5K1IVE9_9ACTN</name>
<reference evidence="1 2" key="1">
    <citation type="submission" date="2019-10" db="EMBL/GenBank/DDBJ databases">
        <authorList>
            <person name="Wolf R A."/>
        </authorList>
    </citation>
    <scope>NUCLEOTIDE SEQUENCE [LARGE SCALE GENOMIC DNA]</scope>
    <source>
        <strain evidence="1">Collinsella_aerofaciens_MC2</strain>
    </source>
</reference>
<evidence type="ECO:0008006" key="3">
    <source>
        <dbReference type="Google" id="ProtNLM"/>
    </source>
</evidence>
<evidence type="ECO:0000313" key="1">
    <source>
        <dbReference type="EMBL" id="VWL93065.1"/>
    </source>
</evidence>